<dbReference type="Pfam" id="PF22600">
    <property type="entry name" value="MTPAP-like_central"/>
    <property type="match status" value="1"/>
</dbReference>
<protein>
    <recommendedName>
        <fullName evidence="1">Poly(A) RNA polymerase mitochondrial-like central palm domain-containing protein</fullName>
    </recommendedName>
</protein>
<gene>
    <name evidence="2" type="ORF">LARSCL_LOCUS7662</name>
</gene>
<dbReference type="GO" id="GO:0046872">
    <property type="term" value="F:metal ion binding"/>
    <property type="evidence" value="ECO:0007669"/>
    <property type="project" value="UniProtKB-KW"/>
</dbReference>
<dbReference type="PANTHER" id="PTHR12271:SF127">
    <property type="entry name" value="SPECKLE TARGETED PIP5K1A-REGULATED POLY(A) POLYMERASE"/>
    <property type="match status" value="1"/>
</dbReference>
<organism evidence="2 3">
    <name type="scientific">Larinioides sclopetarius</name>
    <dbReference type="NCBI Taxonomy" id="280406"/>
    <lineage>
        <taxon>Eukaryota</taxon>
        <taxon>Metazoa</taxon>
        <taxon>Ecdysozoa</taxon>
        <taxon>Arthropoda</taxon>
        <taxon>Chelicerata</taxon>
        <taxon>Arachnida</taxon>
        <taxon>Araneae</taxon>
        <taxon>Araneomorphae</taxon>
        <taxon>Entelegynae</taxon>
        <taxon>Araneoidea</taxon>
        <taxon>Araneidae</taxon>
        <taxon>Larinioides</taxon>
    </lineage>
</organism>
<dbReference type="Proteomes" id="UP001497382">
    <property type="component" value="Unassembled WGS sequence"/>
</dbReference>
<dbReference type="AlphaFoldDB" id="A0AAV1ZSM2"/>
<proteinExistence type="predicted"/>
<evidence type="ECO:0000313" key="3">
    <source>
        <dbReference type="Proteomes" id="UP001497382"/>
    </source>
</evidence>
<dbReference type="Gene3D" id="3.30.460.10">
    <property type="entry name" value="Beta Polymerase, domain 2"/>
    <property type="match status" value="1"/>
</dbReference>
<accession>A0AAV1ZSM2</accession>
<dbReference type="SUPFAM" id="SSF81631">
    <property type="entry name" value="PAP/OAS1 substrate-binding domain"/>
    <property type="match status" value="1"/>
</dbReference>
<dbReference type="EMBL" id="CAXIEN010000080">
    <property type="protein sequence ID" value="CAL1274712.1"/>
    <property type="molecule type" value="Genomic_DNA"/>
</dbReference>
<name>A0AAV1ZSM2_9ARAC</name>
<dbReference type="InterPro" id="IPR054708">
    <property type="entry name" value="MTPAP-like_central"/>
</dbReference>
<feature type="domain" description="Poly(A) RNA polymerase mitochondrial-like central palm" evidence="1">
    <location>
        <begin position="83"/>
        <end position="239"/>
    </location>
</feature>
<evidence type="ECO:0000313" key="2">
    <source>
        <dbReference type="EMBL" id="CAL1274712.1"/>
    </source>
</evidence>
<sequence length="446" mass="51159">MNPCVSSTRMLIVSKWIKSHHCKSNLCALDLRSNTCNSCQIHCSGKINSYYRFIPKVKDTENKPKVLSHTYLKQLLQNCKSMKEQIEVFDSYVKLTDKDISLRNSICEDIEKIFEPYFPDCLVNLTGSSVSRLGLKGCDVDLSFLPSTDESNEVNPIKDLSSDAVKDIKLGKVPKVCNFSSLLPRRQLHLLKNAVMASGVIKESAIVPGHCPILNFTYRSLSCDVAIDNKSALGGTNLMLLCRLLDDRVAPLYRFISYWAKYFHLCGGPMKLKSYAIFLLVVYFLQTRSPPVLPTVQFMFDETDFISNQNNWLYDVSKYIDRFASSQNSQSIDTLLKEFFFFYTKFDFSNVICPLTNQIENARDFISKNHSEENKFQVAEISIQDPLNFDWNVTCGCSPKYSRYFKQDLSLMCKAYNTEEYWHPGVENWGLLSLFEVLNTKKSNKK</sequence>
<dbReference type="GO" id="GO:1990817">
    <property type="term" value="F:poly(A) RNA polymerase activity"/>
    <property type="evidence" value="ECO:0007669"/>
    <property type="project" value="TreeGrafter"/>
</dbReference>
<evidence type="ECO:0000259" key="1">
    <source>
        <dbReference type="Pfam" id="PF22600"/>
    </source>
</evidence>
<dbReference type="Gene3D" id="1.10.1410.10">
    <property type="match status" value="1"/>
</dbReference>
<comment type="caution">
    <text evidence="2">The sequence shown here is derived from an EMBL/GenBank/DDBJ whole genome shotgun (WGS) entry which is preliminary data.</text>
</comment>
<reference evidence="2 3" key="1">
    <citation type="submission" date="2024-04" db="EMBL/GenBank/DDBJ databases">
        <authorList>
            <person name="Rising A."/>
            <person name="Reimegard J."/>
            <person name="Sonavane S."/>
            <person name="Akerstrom W."/>
            <person name="Nylinder S."/>
            <person name="Hedman E."/>
            <person name="Kallberg Y."/>
        </authorList>
    </citation>
    <scope>NUCLEOTIDE SEQUENCE [LARGE SCALE GENOMIC DNA]</scope>
</reference>
<dbReference type="InterPro" id="IPR043519">
    <property type="entry name" value="NT_sf"/>
</dbReference>
<dbReference type="SUPFAM" id="SSF81301">
    <property type="entry name" value="Nucleotidyltransferase"/>
    <property type="match status" value="1"/>
</dbReference>
<dbReference type="PANTHER" id="PTHR12271">
    <property type="entry name" value="POLY A POLYMERASE CID PAP -RELATED"/>
    <property type="match status" value="1"/>
</dbReference>
<keyword evidence="3" id="KW-1185">Reference proteome</keyword>
<dbReference type="GO" id="GO:0031123">
    <property type="term" value="P:RNA 3'-end processing"/>
    <property type="evidence" value="ECO:0007669"/>
    <property type="project" value="TreeGrafter"/>
</dbReference>